<dbReference type="PRINTS" id="PR00112">
    <property type="entry name" value="ACYLPHPHTASE"/>
</dbReference>
<dbReference type="InterPro" id="IPR001792">
    <property type="entry name" value="Acylphosphatase-like_dom"/>
</dbReference>
<dbReference type="InterPro" id="IPR020456">
    <property type="entry name" value="Acylphosphatase"/>
</dbReference>
<organism evidence="9 10">
    <name type="scientific">Lentibacillus kimchii</name>
    <dbReference type="NCBI Taxonomy" id="1542911"/>
    <lineage>
        <taxon>Bacteria</taxon>
        <taxon>Bacillati</taxon>
        <taxon>Bacillota</taxon>
        <taxon>Bacilli</taxon>
        <taxon>Bacillales</taxon>
        <taxon>Bacillaceae</taxon>
        <taxon>Lentibacillus</taxon>
    </lineage>
</organism>
<dbReference type="Pfam" id="PF00708">
    <property type="entry name" value="Acylphosphatase"/>
    <property type="match status" value="1"/>
</dbReference>
<evidence type="ECO:0000256" key="4">
    <source>
        <dbReference type="ARBA" id="ARBA00047645"/>
    </source>
</evidence>
<comment type="catalytic activity">
    <reaction evidence="4 5 6">
        <text>an acyl phosphate + H2O = a carboxylate + phosphate + H(+)</text>
        <dbReference type="Rhea" id="RHEA:14965"/>
        <dbReference type="ChEBI" id="CHEBI:15377"/>
        <dbReference type="ChEBI" id="CHEBI:15378"/>
        <dbReference type="ChEBI" id="CHEBI:29067"/>
        <dbReference type="ChEBI" id="CHEBI:43474"/>
        <dbReference type="ChEBI" id="CHEBI:59918"/>
        <dbReference type="EC" id="3.6.1.7"/>
    </reaction>
</comment>
<protein>
    <recommendedName>
        <fullName evidence="3 5">Acylphosphatase</fullName>
        <ecNumber evidence="2 5">3.6.1.7</ecNumber>
    </recommendedName>
</protein>
<proteinExistence type="inferred from homology"/>
<dbReference type="EC" id="3.6.1.7" evidence="2 5"/>
<reference evidence="10" key="1">
    <citation type="journal article" date="2019" name="Int. J. Syst. Evol. Microbiol.">
        <title>The Global Catalogue of Microorganisms (GCM) 10K type strain sequencing project: providing services to taxonomists for standard genome sequencing and annotation.</title>
        <authorList>
            <consortium name="The Broad Institute Genomics Platform"/>
            <consortium name="The Broad Institute Genome Sequencing Center for Infectious Disease"/>
            <person name="Wu L."/>
            <person name="Ma J."/>
        </authorList>
    </citation>
    <scope>NUCLEOTIDE SEQUENCE [LARGE SCALE GENOMIC DNA]</scope>
    <source>
        <strain evidence="10">JCM 30234</strain>
    </source>
</reference>
<evidence type="ECO:0000256" key="2">
    <source>
        <dbReference type="ARBA" id="ARBA00012150"/>
    </source>
</evidence>
<dbReference type="Proteomes" id="UP001596620">
    <property type="component" value="Unassembled WGS sequence"/>
</dbReference>
<evidence type="ECO:0000313" key="9">
    <source>
        <dbReference type="EMBL" id="MFC7748267.1"/>
    </source>
</evidence>
<accession>A0ABW2UWH3</accession>
<dbReference type="RefSeq" id="WP_382361513.1">
    <property type="nucleotide sequence ID" value="NZ_JBHTGR010000057.1"/>
</dbReference>
<evidence type="ECO:0000256" key="3">
    <source>
        <dbReference type="ARBA" id="ARBA00015991"/>
    </source>
</evidence>
<sequence>MLAHAIVTGQVQGVGFRYTAQQHAEQYNLKGWVQNQPDGSVELEVEGEDSQVESFLQKLRKGFSPSIHVHDIEVTTQQKEQGFRRFSIK</sequence>
<dbReference type="PANTHER" id="PTHR47268">
    <property type="entry name" value="ACYLPHOSPHATASE"/>
    <property type="match status" value="1"/>
</dbReference>
<feature type="domain" description="Acylphosphatase-like" evidence="8">
    <location>
        <begin position="2"/>
        <end position="89"/>
    </location>
</feature>
<name>A0ABW2UWH3_9BACI</name>
<feature type="active site" evidence="5">
    <location>
        <position position="17"/>
    </location>
</feature>
<dbReference type="PROSITE" id="PS51160">
    <property type="entry name" value="ACYLPHOSPHATASE_3"/>
    <property type="match status" value="1"/>
</dbReference>
<dbReference type="InterPro" id="IPR017968">
    <property type="entry name" value="Acylphosphatase_CS"/>
</dbReference>
<dbReference type="EMBL" id="JBHTGR010000057">
    <property type="protein sequence ID" value="MFC7748267.1"/>
    <property type="molecule type" value="Genomic_DNA"/>
</dbReference>
<evidence type="ECO:0000259" key="8">
    <source>
        <dbReference type="PROSITE" id="PS51160"/>
    </source>
</evidence>
<evidence type="ECO:0000256" key="6">
    <source>
        <dbReference type="RuleBase" id="RU000553"/>
    </source>
</evidence>
<dbReference type="InterPro" id="IPR036046">
    <property type="entry name" value="Acylphosphatase-like_dom_sf"/>
</dbReference>
<dbReference type="SUPFAM" id="SSF54975">
    <property type="entry name" value="Acylphosphatase/BLUF domain-like"/>
    <property type="match status" value="1"/>
</dbReference>
<feature type="active site" evidence="5">
    <location>
        <position position="35"/>
    </location>
</feature>
<dbReference type="PANTHER" id="PTHR47268:SF4">
    <property type="entry name" value="ACYLPHOSPHATASE"/>
    <property type="match status" value="1"/>
</dbReference>
<comment type="similarity">
    <text evidence="1 7">Belongs to the acylphosphatase family.</text>
</comment>
<evidence type="ECO:0000256" key="7">
    <source>
        <dbReference type="RuleBase" id="RU004168"/>
    </source>
</evidence>
<keyword evidence="5 6" id="KW-0378">Hydrolase</keyword>
<dbReference type="Gene3D" id="3.30.70.100">
    <property type="match status" value="1"/>
</dbReference>
<keyword evidence="10" id="KW-1185">Reference proteome</keyword>
<comment type="caution">
    <text evidence="9">The sequence shown here is derived from an EMBL/GenBank/DDBJ whole genome shotgun (WGS) entry which is preliminary data.</text>
</comment>
<gene>
    <name evidence="9" type="ORF">ACFQU8_13835</name>
</gene>
<dbReference type="PROSITE" id="PS00150">
    <property type="entry name" value="ACYLPHOSPHATASE_1"/>
    <property type="match status" value="1"/>
</dbReference>
<evidence type="ECO:0000256" key="5">
    <source>
        <dbReference type="PROSITE-ProRule" id="PRU00520"/>
    </source>
</evidence>
<dbReference type="PROSITE" id="PS00151">
    <property type="entry name" value="ACYLPHOSPHATASE_2"/>
    <property type="match status" value="1"/>
</dbReference>
<evidence type="ECO:0000313" key="10">
    <source>
        <dbReference type="Proteomes" id="UP001596620"/>
    </source>
</evidence>
<evidence type="ECO:0000256" key="1">
    <source>
        <dbReference type="ARBA" id="ARBA00005614"/>
    </source>
</evidence>